<dbReference type="EMBL" id="NNAY01001119">
    <property type="protein sequence ID" value="OXU25075.1"/>
    <property type="molecule type" value="Genomic_DNA"/>
</dbReference>
<dbReference type="AlphaFoldDB" id="A0A232F318"/>
<evidence type="ECO:0000313" key="1">
    <source>
        <dbReference type="EMBL" id="OXU25075.1"/>
    </source>
</evidence>
<name>A0A232F318_9HYME</name>
<proteinExistence type="predicted"/>
<sequence>MTSNSARNKTMKTTVLLMIIVKLKN</sequence>
<keyword evidence="2" id="KW-1185">Reference proteome</keyword>
<organism evidence="1 2">
    <name type="scientific">Trichomalopsis sarcophagae</name>
    <dbReference type="NCBI Taxonomy" id="543379"/>
    <lineage>
        <taxon>Eukaryota</taxon>
        <taxon>Metazoa</taxon>
        <taxon>Ecdysozoa</taxon>
        <taxon>Arthropoda</taxon>
        <taxon>Hexapoda</taxon>
        <taxon>Insecta</taxon>
        <taxon>Pterygota</taxon>
        <taxon>Neoptera</taxon>
        <taxon>Endopterygota</taxon>
        <taxon>Hymenoptera</taxon>
        <taxon>Apocrita</taxon>
        <taxon>Proctotrupomorpha</taxon>
        <taxon>Chalcidoidea</taxon>
        <taxon>Pteromalidae</taxon>
        <taxon>Pteromalinae</taxon>
        <taxon>Trichomalopsis</taxon>
    </lineage>
</organism>
<comment type="caution">
    <text evidence="1">The sequence shown here is derived from an EMBL/GenBank/DDBJ whole genome shotgun (WGS) entry which is preliminary data.</text>
</comment>
<accession>A0A232F318</accession>
<reference evidence="1 2" key="1">
    <citation type="journal article" date="2017" name="Curr. Biol.">
        <title>The Evolution of Venom by Co-option of Single-Copy Genes.</title>
        <authorList>
            <person name="Martinson E.O."/>
            <person name="Mrinalini"/>
            <person name="Kelkar Y.D."/>
            <person name="Chang C.H."/>
            <person name="Werren J.H."/>
        </authorList>
    </citation>
    <scope>NUCLEOTIDE SEQUENCE [LARGE SCALE GENOMIC DNA]</scope>
    <source>
        <strain evidence="1 2">Alberta</strain>
        <tissue evidence="1">Whole body</tissue>
    </source>
</reference>
<protein>
    <submittedName>
        <fullName evidence="1">Uncharacterized protein</fullName>
    </submittedName>
</protein>
<gene>
    <name evidence="1" type="ORF">TSAR_000046</name>
</gene>
<evidence type="ECO:0000313" key="2">
    <source>
        <dbReference type="Proteomes" id="UP000215335"/>
    </source>
</evidence>
<dbReference type="Proteomes" id="UP000215335">
    <property type="component" value="Unassembled WGS sequence"/>
</dbReference>